<accession>A0A1M6IA94</accession>
<dbReference type="EMBL" id="FQZB01000007">
    <property type="protein sequence ID" value="SHJ31370.1"/>
    <property type="molecule type" value="Genomic_DNA"/>
</dbReference>
<reference evidence="5 6" key="1">
    <citation type="submission" date="2016-11" db="EMBL/GenBank/DDBJ databases">
        <authorList>
            <person name="Jaros S."/>
            <person name="Januszkiewicz K."/>
            <person name="Wedrychowicz H."/>
        </authorList>
    </citation>
    <scope>NUCLEOTIDE SEQUENCE [LARGE SCALE GENOMIC DNA]</scope>
    <source>
        <strain evidence="5 6">DSM 21758</strain>
    </source>
</reference>
<feature type="active site" description="Proton acceptor" evidence="3">
    <location>
        <position position="196"/>
    </location>
</feature>
<evidence type="ECO:0000259" key="4">
    <source>
        <dbReference type="PROSITE" id="PS51635"/>
    </source>
</evidence>
<feature type="domain" description="PNPLA" evidence="4">
    <location>
        <begin position="7"/>
        <end position="209"/>
    </location>
</feature>
<keyword evidence="3" id="KW-0442">Lipid degradation</keyword>
<feature type="short sequence motif" description="DGA/G" evidence="3">
    <location>
        <begin position="196"/>
        <end position="198"/>
    </location>
</feature>
<dbReference type="PANTHER" id="PTHR32176">
    <property type="entry name" value="XYLOSE ISOMERASE"/>
    <property type="match status" value="1"/>
</dbReference>
<feature type="active site" description="Nucleophile" evidence="3">
    <location>
        <position position="52"/>
    </location>
</feature>
<dbReference type="Proteomes" id="UP000184310">
    <property type="component" value="Unassembled WGS sequence"/>
</dbReference>
<evidence type="ECO:0000313" key="5">
    <source>
        <dbReference type="EMBL" id="SHJ31370.1"/>
    </source>
</evidence>
<dbReference type="PROSITE" id="PS51635">
    <property type="entry name" value="PNPLA"/>
    <property type="match status" value="1"/>
</dbReference>
<sequence length="338" mass="38238">MRPIRILSIDGGGVRGIIPSQVLVGVEDLIKKHIGREEARISDYFDIIAGTSIGGILTAMYLCPDENNPKRPKFSAIEVLDILNEKAPYIFKKSMGYSLRSAFGLLRPKYAGSNIEDNFKEYLGKVKLSEVLKPCLITAYDIEKRNAVFFNMISAKKNLEKDFFLTDVVRATSAAPIYFPVANISSLADDEYVLADGGIFANNPSVCAYVEANKLVSNIDMNNVLMLSIGTGIDTFPYKFKKAKKWGAIKWSIPIFHIFMSGISETVDYEMRTMFKDKNKEENYLRIQTVLDKKRINSFSLDDCTKKNLKALNEIGKEIFEENKDELEKFVKKLFSSY</sequence>
<comment type="similarity">
    <text evidence="1">Belongs to the patatin family.</text>
</comment>
<keyword evidence="3 5" id="KW-0378">Hydrolase</keyword>
<protein>
    <submittedName>
        <fullName evidence="5">Patatin-like phospholipase/acyl hydrolase</fullName>
    </submittedName>
</protein>
<dbReference type="GO" id="GO:0004620">
    <property type="term" value="F:phospholipase activity"/>
    <property type="evidence" value="ECO:0007669"/>
    <property type="project" value="TreeGrafter"/>
</dbReference>
<feature type="short sequence motif" description="GXGXXG" evidence="3">
    <location>
        <begin position="11"/>
        <end position="16"/>
    </location>
</feature>
<dbReference type="GO" id="GO:0047372">
    <property type="term" value="F:monoacylglycerol lipase activity"/>
    <property type="evidence" value="ECO:0007669"/>
    <property type="project" value="TreeGrafter"/>
</dbReference>
<proteinExistence type="inferred from homology"/>
<dbReference type="OrthoDB" id="9807112at2"/>
<keyword evidence="2 3" id="KW-0443">Lipid metabolism</keyword>
<dbReference type="Pfam" id="PF01734">
    <property type="entry name" value="Patatin"/>
    <property type="match status" value="1"/>
</dbReference>
<dbReference type="SUPFAM" id="SSF52151">
    <property type="entry name" value="FabD/lysophospholipase-like"/>
    <property type="match status" value="1"/>
</dbReference>
<dbReference type="AlphaFoldDB" id="A0A1M6IA94"/>
<keyword evidence="6" id="KW-1185">Reference proteome</keyword>
<organism evidence="5 6">
    <name type="scientific">Clostridium cavendishii DSM 21758</name>
    <dbReference type="NCBI Taxonomy" id="1121302"/>
    <lineage>
        <taxon>Bacteria</taxon>
        <taxon>Bacillati</taxon>
        <taxon>Bacillota</taxon>
        <taxon>Clostridia</taxon>
        <taxon>Eubacteriales</taxon>
        <taxon>Clostridiaceae</taxon>
        <taxon>Clostridium</taxon>
    </lineage>
</organism>
<dbReference type="InterPro" id="IPR016035">
    <property type="entry name" value="Acyl_Trfase/lysoPLipase"/>
</dbReference>
<dbReference type="Gene3D" id="3.40.1090.10">
    <property type="entry name" value="Cytosolic phospholipase A2 catalytic domain"/>
    <property type="match status" value="1"/>
</dbReference>
<dbReference type="GO" id="GO:0016042">
    <property type="term" value="P:lipid catabolic process"/>
    <property type="evidence" value="ECO:0007669"/>
    <property type="project" value="UniProtKB-UniRule"/>
</dbReference>
<name>A0A1M6IA94_9CLOT</name>
<gene>
    <name evidence="5" type="ORF">SAMN02745163_01747</name>
</gene>
<evidence type="ECO:0000256" key="1">
    <source>
        <dbReference type="ARBA" id="ARBA00010240"/>
    </source>
</evidence>
<evidence type="ECO:0000256" key="2">
    <source>
        <dbReference type="ARBA" id="ARBA00023098"/>
    </source>
</evidence>
<dbReference type="PANTHER" id="PTHR32176:SF92">
    <property type="entry name" value="XYLOSE ISOMERASE"/>
    <property type="match status" value="1"/>
</dbReference>
<dbReference type="RefSeq" id="WP_159433218.1">
    <property type="nucleotide sequence ID" value="NZ_FQZB01000007.1"/>
</dbReference>
<evidence type="ECO:0000313" key="6">
    <source>
        <dbReference type="Proteomes" id="UP000184310"/>
    </source>
</evidence>
<dbReference type="InterPro" id="IPR002641">
    <property type="entry name" value="PNPLA_dom"/>
</dbReference>
<evidence type="ECO:0000256" key="3">
    <source>
        <dbReference type="PROSITE-ProRule" id="PRU01161"/>
    </source>
</evidence>
<dbReference type="STRING" id="1121302.SAMN02745163_01747"/>
<feature type="short sequence motif" description="GXSXG" evidence="3">
    <location>
        <begin position="50"/>
        <end position="54"/>
    </location>
</feature>